<gene>
    <name evidence="2" type="ORF">SAMN05444271_13614</name>
</gene>
<organism evidence="2 3">
    <name type="scientific">Halohasta litchfieldiae</name>
    <dbReference type="NCBI Taxonomy" id="1073996"/>
    <lineage>
        <taxon>Archaea</taxon>
        <taxon>Methanobacteriati</taxon>
        <taxon>Methanobacteriota</taxon>
        <taxon>Stenosarchaea group</taxon>
        <taxon>Halobacteria</taxon>
        <taxon>Halobacteriales</taxon>
        <taxon>Haloferacaceae</taxon>
        <taxon>Halohasta</taxon>
    </lineage>
</organism>
<name>A0A1H6X8P4_9EURY</name>
<sequence>MCDIKTVKTLTSRFDVTIEDHRPSRKAVSIVMICSTSTTTPSSKHEADTLSTQKDTIEC</sequence>
<accession>A0A2H4Q1W2</accession>
<accession>A0A1H6X8P4</accession>
<dbReference type="Proteomes" id="UP000198888">
    <property type="component" value="Unassembled WGS sequence"/>
</dbReference>
<proteinExistence type="predicted"/>
<evidence type="ECO:0000256" key="1">
    <source>
        <dbReference type="SAM" id="MobiDB-lite"/>
    </source>
</evidence>
<feature type="region of interest" description="Disordered" evidence="1">
    <location>
        <begin position="38"/>
        <end position="59"/>
    </location>
</feature>
<protein>
    <submittedName>
        <fullName evidence="2">Uncharacterized protein</fullName>
    </submittedName>
</protein>
<dbReference type="AlphaFoldDB" id="A0A1H6X8P4"/>
<dbReference type="KEGG" id="hae:halTADL_1578"/>
<evidence type="ECO:0000313" key="2">
    <source>
        <dbReference type="EMBL" id="SEJ25508.1"/>
    </source>
</evidence>
<keyword evidence="3" id="KW-1185">Reference proteome</keyword>
<feature type="compositionally biased region" description="Polar residues" evidence="1">
    <location>
        <begin position="49"/>
        <end position="59"/>
    </location>
</feature>
<dbReference type="EMBL" id="FNYR01000036">
    <property type="protein sequence ID" value="SEJ25508.1"/>
    <property type="molecule type" value="Genomic_DNA"/>
</dbReference>
<dbReference type="STRING" id="1073996.SAMN05444271_13614"/>
<evidence type="ECO:0000313" key="3">
    <source>
        <dbReference type="Proteomes" id="UP000198888"/>
    </source>
</evidence>
<reference evidence="2 3" key="1">
    <citation type="submission" date="2016-10" db="EMBL/GenBank/DDBJ databases">
        <authorList>
            <person name="de Groot N.N."/>
        </authorList>
    </citation>
    <scope>NUCLEOTIDE SEQUENCE [LARGE SCALE GENOMIC DNA]</scope>
    <source>
        <strain evidence="2 3">DSM 22187</strain>
    </source>
</reference>